<reference evidence="3 4" key="1">
    <citation type="submission" date="2023-11" db="EMBL/GenBank/DDBJ databases">
        <title>Arctic aerobic anoxygenic photoheterotroph Sediminicoccus rosea KRV36 adapts its photosynthesis to long days of polar summer.</title>
        <authorList>
            <person name="Tomasch J."/>
            <person name="Kopejtka K."/>
            <person name="Bily T."/>
            <person name="Gardiner A.T."/>
            <person name="Gardian Z."/>
            <person name="Shivaramu S."/>
            <person name="Koblizek M."/>
            <person name="Engelhardt F."/>
            <person name="Kaftan D."/>
        </authorList>
    </citation>
    <scope>NUCLEOTIDE SEQUENCE [LARGE SCALE GENOMIC DNA]</scope>
    <source>
        <strain evidence="3 4">R-30</strain>
    </source>
</reference>
<dbReference type="InterPro" id="IPR036596">
    <property type="entry name" value="Cyt-C_aa3_sf"/>
</dbReference>
<keyword evidence="1" id="KW-1133">Transmembrane helix</keyword>
<feature type="domain" description="Cytochrome c oxidase subunit IV bacterial aa3 type" evidence="2">
    <location>
        <begin position="12"/>
        <end position="51"/>
    </location>
</feature>
<evidence type="ECO:0000259" key="2">
    <source>
        <dbReference type="Pfam" id="PF07835"/>
    </source>
</evidence>
<dbReference type="EMBL" id="CP137852">
    <property type="protein sequence ID" value="WPB86838.1"/>
    <property type="molecule type" value="Genomic_DNA"/>
</dbReference>
<keyword evidence="4" id="KW-1185">Reference proteome</keyword>
<dbReference type="RefSeq" id="WP_318650795.1">
    <property type="nucleotide sequence ID" value="NZ_CP137852.1"/>
</dbReference>
<dbReference type="Pfam" id="PF07835">
    <property type="entry name" value="COX4_pro_2"/>
    <property type="match status" value="1"/>
</dbReference>
<dbReference type="Proteomes" id="UP001305521">
    <property type="component" value="Chromosome"/>
</dbReference>
<feature type="transmembrane region" description="Helical" evidence="1">
    <location>
        <begin position="32"/>
        <end position="51"/>
    </location>
</feature>
<proteinExistence type="predicted"/>
<keyword evidence="1" id="KW-0472">Membrane</keyword>
<accession>A0ABZ0PM79</accession>
<dbReference type="SUPFAM" id="SSF81469">
    <property type="entry name" value="Bacterial aa3 type cytochrome c oxidase subunit IV"/>
    <property type="match status" value="1"/>
</dbReference>
<evidence type="ECO:0000313" key="3">
    <source>
        <dbReference type="EMBL" id="WPB86838.1"/>
    </source>
</evidence>
<dbReference type="InterPro" id="IPR012422">
    <property type="entry name" value="Cyt_c_oxidase_su4_bac-aa3"/>
</dbReference>
<gene>
    <name evidence="3" type="ORF">R9Z33_08155</name>
</gene>
<evidence type="ECO:0000256" key="1">
    <source>
        <dbReference type="SAM" id="Phobius"/>
    </source>
</evidence>
<dbReference type="Gene3D" id="1.20.5.160">
    <property type="entry name" value="Bacterial aa3 type cytochrome c oxidase subunit IV"/>
    <property type="match status" value="1"/>
</dbReference>
<name>A0ABZ0PM79_9PROT</name>
<keyword evidence="1" id="KW-0812">Transmembrane</keyword>
<sequence length="52" mass="5819">MAEQPMSIEMVEVKAADIMDERRAMYDGFMTASKWGIGATIVLLVALYLFFG</sequence>
<protein>
    <submittedName>
        <fullName evidence="3">Aa3-type cytochrome c oxidase subunit IV</fullName>
    </submittedName>
</protein>
<evidence type="ECO:0000313" key="4">
    <source>
        <dbReference type="Proteomes" id="UP001305521"/>
    </source>
</evidence>
<organism evidence="3 4">
    <name type="scientific">Sediminicoccus rosea</name>
    <dbReference type="NCBI Taxonomy" id="1225128"/>
    <lineage>
        <taxon>Bacteria</taxon>
        <taxon>Pseudomonadati</taxon>
        <taxon>Pseudomonadota</taxon>
        <taxon>Alphaproteobacteria</taxon>
        <taxon>Acetobacterales</taxon>
        <taxon>Roseomonadaceae</taxon>
        <taxon>Sediminicoccus</taxon>
    </lineage>
</organism>